<proteinExistence type="predicted"/>
<feature type="domain" description="GH3 middle" evidence="1">
    <location>
        <begin position="297"/>
        <end position="366"/>
    </location>
</feature>
<protein>
    <submittedName>
        <fullName evidence="3">GH3 auxin-responsive promoter family protein</fullName>
    </submittedName>
</protein>
<comment type="caution">
    <text evidence="3">The sequence shown here is derived from an EMBL/GenBank/DDBJ whole genome shotgun (WGS) entry which is preliminary data.</text>
</comment>
<gene>
    <name evidence="3" type="ORF">QNI16_28695</name>
</gene>
<reference evidence="3" key="1">
    <citation type="submission" date="2023-05" db="EMBL/GenBank/DDBJ databases">
        <authorList>
            <person name="Zhang X."/>
        </authorList>
    </citation>
    <scope>NUCLEOTIDE SEQUENCE</scope>
    <source>
        <strain evidence="3">YF14B1</strain>
    </source>
</reference>
<dbReference type="GO" id="GO:0016881">
    <property type="term" value="F:acid-amino acid ligase activity"/>
    <property type="evidence" value="ECO:0007669"/>
    <property type="project" value="TreeGrafter"/>
</dbReference>
<dbReference type="InterPro" id="IPR004993">
    <property type="entry name" value="GH3"/>
</dbReference>
<organism evidence="3 4">
    <name type="scientific">Xanthocytophaga flava</name>
    <dbReference type="NCBI Taxonomy" id="3048013"/>
    <lineage>
        <taxon>Bacteria</taxon>
        <taxon>Pseudomonadati</taxon>
        <taxon>Bacteroidota</taxon>
        <taxon>Cytophagia</taxon>
        <taxon>Cytophagales</taxon>
        <taxon>Rhodocytophagaceae</taxon>
        <taxon>Xanthocytophaga</taxon>
    </lineage>
</organism>
<feature type="domain" description="GH3 C-terminal" evidence="2">
    <location>
        <begin position="381"/>
        <end position="494"/>
    </location>
</feature>
<dbReference type="InterPro" id="IPR055377">
    <property type="entry name" value="GH3_M"/>
</dbReference>
<sequence length="507" mass="58548">MELFNSILTWIMKKRISQIELFMMYPHDTQQEQFVNLINQARDTEWGQKYDYDSIHSIEDFQQRVPVSSYEDLYPYIERLMRGEQNLLWPSEITWFAKSSGTTNARSKFIPVSQEALEACHFKGGKDMMTIFVNNKPDTKVFMGKGLSIGGSYQTNERNPESFYGDVSAVIMKNLPIWAQFIRTPGLDIALMNEWEEKIERMAQVTMDENVTSILGVPTWTIVLIRRILELKGKKNILEVWPNLELFAHGAVAFDPYRDLFNKELVPSPSMSYLELYNASEGFFGIQDRLGTNDMLLMLDYGVFYEFIPLEEIENPYPKALTLSQVELNKNYAMVISTNAGLWRYLIGDTVKFTTVNPYRIRITGRVKHFINAFGEEVIIENAEAAITKASEATDALIRNFTAAPVYMTETGKGGHEWAIEFEKEPEDLEKFTKILDDTLRSINSDYDAKRYQDMALQMPIVHSLPSGTFYNWMKKRGKLGGQHKVPRLSNNREYIEEVLEMVNEIA</sequence>
<dbReference type="PANTHER" id="PTHR31901:SF9">
    <property type="entry name" value="GH3 DOMAIN-CONTAINING PROTEIN"/>
    <property type="match status" value="1"/>
</dbReference>
<dbReference type="Proteomes" id="UP001241110">
    <property type="component" value="Unassembled WGS sequence"/>
</dbReference>
<evidence type="ECO:0000259" key="2">
    <source>
        <dbReference type="Pfam" id="PF23572"/>
    </source>
</evidence>
<evidence type="ECO:0000313" key="4">
    <source>
        <dbReference type="Proteomes" id="UP001241110"/>
    </source>
</evidence>
<dbReference type="Pfam" id="PF23571">
    <property type="entry name" value="GH3_M"/>
    <property type="match status" value="1"/>
</dbReference>
<dbReference type="EMBL" id="JASJOS010000015">
    <property type="protein sequence ID" value="MDJ1484511.1"/>
    <property type="molecule type" value="Genomic_DNA"/>
</dbReference>
<dbReference type="Pfam" id="PF23572">
    <property type="entry name" value="GH3_C"/>
    <property type="match status" value="1"/>
</dbReference>
<evidence type="ECO:0000259" key="1">
    <source>
        <dbReference type="Pfam" id="PF23571"/>
    </source>
</evidence>
<dbReference type="GO" id="GO:0005737">
    <property type="term" value="C:cytoplasm"/>
    <property type="evidence" value="ECO:0007669"/>
    <property type="project" value="TreeGrafter"/>
</dbReference>
<dbReference type="PANTHER" id="PTHR31901">
    <property type="entry name" value="GH3 DOMAIN-CONTAINING PROTEIN"/>
    <property type="match status" value="1"/>
</dbReference>
<dbReference type="AlphaFoldDB" id="A0AAE3QWI9"/>
<name>A0AAE3QWI9_9BACT</name>
<dbReference type="InterPro" id="IPR055378">
    <property type="entry name" value="GH3_C"/>
</dbReference>
<accession>A0AAE3QWI9</accession>
<dbReference type="Pfam" id="PF03321">
    <property type="entry name" value="GH3"/>
    <property type="match status" value="1"/>
</dbReference>
<evidence type="ECO:0000313" key="3">
    <source>
        <dbReference type="EMBL" id="MDJ1484511.1"/>
    </source>
</evidence>
<dbReference type="RefSeq" id="WP_313985916.1">
    <property type="nucleotide sequence ID" value="NZ_JASJOS010000015.1"/>
</dbReference>